<dbReference type="InterPro" id="IPR039561">
    <property type="entry name" value="Peptidase_M15C"/>
</dbReference>
<keyword evidence="3" id="KW-1185">Reference proteome</keyword>
<dbReference type="RefSeq" id="WP_340338274.1">
    <property type="nucleotide sequence ID" value="NZ_JBBKZS010000015.1"/>
</dbReference>
<dbReference type="SUPFAM" id="SSF55166">
    <property type="entry name" value="Hedgehog/DD-peptidase"/>
    <property type="match status" value="1"/>
</dbReference>
<dbReference type="Pfam" id="PF13539">
    <property type="entry name" value="Peptidase_M15_4"/>
    <property type="match status" value="1"/>
</dbReference>
<dbReference type="EMBL" id="JBBKZS010000015">
    <property type="protein sequence ID" value="MEJ8858209.1"/>
    <property type="molecule type" value="Genomic_DNA"/>
</dbReference>
<reference evidence="2 3" key="1">
    <citation type="submission" date="2024-03" db="EMBL/GenBank/DDBJ databases">
        <title>Novel species of the genus Variovorax.</title>
        <authorList>
            <person name="Liu Q."/>
            <person name="Xin Y.-H."/>
        </authorList>
    </citation>
    <scope>NUCLEOTIDE SEQUENCE [LARGE SCALE GENOMIC DNA]</scope>
    <source>
        <strain evidence="2 3">KACC 18901</strain>
    </source>
</reference>
<proteinExistence type="predicted"/>
<sequence>MSAPLFAGDVLFFQRLLRADGFYHDDLDGEWGPKTEKAAKAYDAAAQQIRSQTRTFDTRSEGCILTLSIAAQRRAREYLGKVLDGGVIARIISGTRTYAEQDALFRKGRFGNPQPRVTNARGGQSNHNFGVAWDIGIFTKAGGYLGEGPGYDKAAALGLPVAGGVIEWGGNWTGFVDRPHYQLALGLSVSELRQRFEAGTLDLGTF</sequence>
<evidence type="ECO:0000313" key="3">
    <source>
        <dbReference type="Proteomes" id="UP001367030"/>
    </source>
</evidence>
<dbReference type="Gene3D" id="3.30.1380.10">
    <property type="match status" value="1"/>
</dbReference>
<evidence type="ECO:0000313" key="2">
    <source>
        <dbReference type="EMBL" id="MEJ8858209.1"/>
    </source>
</evidence>
<gene>
    <name evidence="2" type="ORF">WKW79_26820</name>
</gene>
<protein>
    <submittedName>
        <fullName evidence="2">M15 family metallopeptidase</fullName>
    </submittedName>
</protein>
<comment type="caution">
    <text evidence="2">The sequence shown here is derived from an EMBL/GenBank/DDBJ whole genome shotgun (WGS) entry which is preliminary data.</text>
</comment>
<dbReference type="CDD" id="cd14845">
    <property type="entry name" value="L-Ala-D-Glu_peptidase_like"/>
    <property type="match status" value="1"/>
</dbReference>
<dbReference type="Proteomes" id="UP001367030">
    <property type="component" value="Unassembled WGS sequence"/>
</dbReference>
<feature type="domain" description="Peptidase M15C" evidence="1">
    <location>
        <begin position="120"/>
        <end position="183"/>
    </location>
</feature>
<accession>A0ABU8XET8</accession>
<dbReference type="InterPro" id="IPR009045">
    <property type="entry name" value="Zn_M74/Hedgehog-like"/>
</dbReference>
<organism evidence="2 3">
    <name type="scientific">Variovorax robiniae</name>
    <dbReference type="NCBI Taxonomy" id="1836199"/>
    <lineage>
        <taxon>Bacteria</taxon>
        <taxon>Pseudomonadati</taxon>
        <taxon>Pseudomonadota</taxon>
        <taxon>Betaproteobacteria</taxon>
        <taxon>Burkholderiales</taxon>
        <taxon>Comamonadaceae</taxon>
        <taxon>Variovorax</taxon>
    </lineage>
</organism>
<name>A0ABU8XET8_9BURK</name>
<evidence type="ECO:0000259" key="1">
    <source>
        <dbReference type="Pfam" id="PF13539"/>
    </source>
</evidence>